<evidence type="ECO:0000313" key="2">
    <source>
        <dbReference type="EMBL" id="OEL13060.1"/>
    </source>
</evidence>
<feature type="region of interest" description="Disordered" evidence="1">
    <location>
        <begin position="43"/>
        <end position="66"/>
    </location>
</feature>
<evidence type="ECO:0000313" key="3">
    <source>
        <dbReference type="Proteomes" id="UP000095767"/>
    </source>
</evidence>
<dbReference type="AlphaFoldDB" id="A0A1E5UJK3"/>
<feature type="non-terminal residue" evidence="2">
    <location>
        <position position="1"/>
    </location>
</feature>
<dbReference type="EMBL" id="LWDX02074916">
    <property type="protein sequence ID" value="OEL13060.1"/>
    <property type="molecule type" value="Genomic_DNA"/>
</dbReference>
<keyword evidence="3" id="KW-1185">Reference proteome</keyword>
<sequence>LSLHGEFQSNDLISRLERCRDWGSLQRSPYAEVGFVTLLGGGRGHGGTGRKGPRDHGGCPYFQTIW</sequence>
<protein>
    <submittedName>
        <fullName evidence="2">Uncharacterized protein</fullName>
    </submittedName>
</protein>
<dbReference type="Proteomes" id="UP000095767">
    <property type="component" value="Unassembled WGS sequence"/>
</dbReference>
<comment type="caution">
    <text evidence="2">The sequence shown here is derived from an EMBL/GenBank/DDBJ whole genome shotgun (WGS) entry which is preliminary data.</text>
</comment>
<accession>A0A1E5UJK3</accession>
<proteinExistence type="predicted"/>
<evidence type="ECO:0000256" key="1">
    <source>
        <dbReference type="SAM" id="MobiDB-lite"/>
    </source>
</evidence>
<reference evidence="2 3" key="1">
    <citation type="submission" date="2016-09" db="EMBL/GenBank/DDBJ databases">
        <title>The draft genome of Dichanthelium oligosanthes: A C3 panicoid grass species.</title>
        <authorList>
            <person name="Studer A.J."/>
            <person name="Schnable J.C."/>
            <person name="Brutnell T.P."/>
        </authorList>
    </citation>
    <scope>NUCLEOTIDE SEQUENCE [LARGE SCALE GENOMIC DNA]</scope>
    <source>
        <strain evidence="3">cv. Kellogg 1175</strain>
        <tissue evidence="2">Leaf</tissue>
    </source>
</reference>
<name>A0A1E5UJK3_9POAL</name>
<organism evidence="2 3">
    <name type="scientific">Dichanthelium oligosanthes</name>
    <dbReference type="NCBI Taxonomy" id="888268"/>
    <lineage>
        <taxon>Eukaryota</taxon>
        <taxon>Viridiplantae</taxon>
        <taxon>Streptophyta</taxon>
        <taxon>Embryophyta</taxon>
        <taxon>Tracheophyta</taxon>
        <taxon>Spermatophyta</taxon>
        <taxon>Magnoliopsida</taxon>
        <taxon>Liliopsida</taxon>
        <taxon>Poales</taxon>
        <taxon>Poaceae</taxon>
        <taxon>PACMAD clade</taxon>
        <taxon>Panicoideae</taxon>
        <taxon>Panicodae</taxon>
        <taxon>Paniceae</taxon>
        <taxon>Dichantheliinae</taxon>
        <taxon>Dichanthelium</taxon>
    </lineage>
</organism>
<gene>
    <name evidence="2" type="ORF">BAE44_0025922</name>
</gene>